<comment type="similarity">
    <text evidence="3 8">Belongs to the SPT4 family.</text>
</comment>
<dbReference type="CDD" id="cd07973">
    <property type="entry name" value="Spt4"/>
    <property type="match status" value="1"/>
</dbReference>
<dbReference type="GO" id="GO:0006355">
    <property type="term" value="P:regulation of DNA-templated transcription"/>
    <property type="evidence" value="ECO:0007669"/>
    <property type="project" value="InterPro"/>
</dbReference>
<keyword evidence="6 8" id="KW-0539">Nucleus</keyword>
<protein>
    <recommendedName>
        <fullName evidence="4 8">Transcription elongation factor SPT4</fullName>
    </recommendedName>
</protein>
<evidence type="ECO:0000256" key="3">
    <source>
        <dbReference type="ARBA" id="ARBA00010464"/>
    </source>
</evidence>
<keyword evidence="5 8" id="KW-0804">Transcription</keyword>
<dbReference type="InterPro" id="IPR029040">
    <property type="entry name" value="RPABC4/Spt4"/>
</dbReference>
<evidence type="ECO:0000256" key="2">
    <source>
        <dbReference type="ARBA" id="ARBA00004584"/>
    </source>
</evidence>
<dbReference type="Gene3D" id="3.30.40.210">
    <property type="match status" value="1"/>
</dbReference>
<evidence type="ECO:0000313" key="11">
    <source>
        <dbReference type="Proteomes" id="UP000799772"/>
    </source>
</evidence>
<accession>A0A9P4M5A9</accession>
<dbReference type="GO" id="GO:0008270">
    <property type="term" value="F:zinc ion binding"/>
    <property type="evidence" value="ECO:0007669"/>
    <property type="project" value="InterPro"/>
</dbReference>
<evidence type="ECO:0000256" key="4">
    <source>
        <dbReference type="ARBA" id="ARBA00020182"/>
    </source>
</evidence>
<sequence length="130" mass="14324">MADQTPAVRPGTTRGLRACMICSIVLEYKAFIQGGCPNCDFLDLIRSSESVNECTSAVFEGMIALNDPKTSWVAKWQRLQDYVPGVYAVKVVGTLNEDRIQDALEAGVQYIPRDGTSVEEYQASRAQAEE</sequence>
<evidence type="ECO:0000256" key="5">
    <source>
        <dbReference type="ARBA" id="ARBA00023163"/>
    </source>
</evidence>
<evidence type="ECO:0000256" key="1">
    <source>
        <dbReference type="ARBA" id="ARBA00004123"/>
    </source>
</evidence>
<evidence type="ECO:0000256" key="8">
    <source>
        <dbReference type="PIRNR" id="PIRNR025023"/>
    </source>
</evidence>
<dbReference type="EMBL" id="ML978128">
    <property type="protein sequence ID" value="KAF2097615.1"/>
    <property type="molecule type" value="Genomic_DNA"/>
</dbReference>
<comment type="subcellular location">
    <subcellularLocation>
        <location evidence="2">Chromosome</location>
        <location evidence="2">Centromere</location>
    </subcellularLocation>
    <subcellularLocation>
        <location evidence="1 8">Nucleus</location>
    </subcellularLocation>
</comment>
<organism evidence="10 11">
    <name type="scientific">Rhizodiscina lignyota</name>
    <dbReference type="NCBI Taxonomy" id="1504668"/>
    <lineage>
        <taxon>Eukaryota</taxon>
        <taxon>Fungi</taxon>
        <taxon>Dikarya</taxon>
        <taxon>Ascomycota</taxon>
        <taxon>Pezizomycotina</taxon>
        <taxon>Dothideomycetes</taxon>
        <taxon>Pleosporomycetidae</taxon>
        <taxon>Aulographales</taxon>
        <taxon>Rhizodiscinaceae</taxon>
        <taxon>Rhizodiscina</taxon>
    </lineage>
</organism>
<dbReference type="GO" id="GO:0000993">
    <property type="term" value="F:RNA polymerase II complex binding"/>
    <property type="evidence" value="ECO:0007669"/>
    <property type="project" value="TreeGrafter"/>
</dbReference>
<dbReference type="PANTHER" id="PTHR12882:SF1">
    <property type="entry name" value="TRANSCRIPTION ELONGATION FACTOR SPT4"/>
    <property type="match status" value="1"/>
</dbReference>
<name>A0A9P4M5A9_9PEZI</name>
<dbReference type="PANTHER" id="PTHR12882">
    <property type="entry name" value="SUPPRESSOR OF TY 4"/>
    <property type="match status" value="1"/>
</dbReference>
<dbReference type="GO" id="GO:0000775">
    <property type="term" value="C:chromosome, centromeric region"/>
    <property type="evidence" value="ECO:0007669"/>
    <property type="project" value="UniProtKB-SubCell"/>
</dbReference>
<proteinExistence type="inferred from homology"/>
<keyword evidence="10" id="KW-0648">Protein biosynthesis</keyword>
<evidence type="ECO:0000256" key="7">
    <source>
        <dbReference type="ARBA" id="ARBA00023328"/>
    </source>
</evidence>
<gene>
    <name evidence="10" type="ORF">NA57DRAFT_77868</name>
</gene>
<reference evidence="10" key="1">
    <citation type="journal article" date="2020" name="Stud. Mycol.">
        <title>101 Dothideomycetes genomes: a test case for predicting lifestyles and emergence of pathogens.</title>
        <authorList>
            <person name="Haridas S."/>
            <person name="Albert R."/>
            <person name="Binder M."/>
            <person name="Bloem J."/>
            <person name="Labutti K."/>
            <person name="Salamov A."/>
            <person name="Andreopoulos B."/>
            <person name="Baker S."/>
            <person name="Barry K."/>
            <person name="Bills G."/>
            <person name="Bluhm B."/>
            <person name="Cannon C."/>
            <person name="Castanera R."/>
            <person name="Culley D."/>
            <person name="Daum C."/>
            <person name="Ezra D."/>
            <person name="Gonzalez J."/>
            <person name="Henrissat B."/>
            <person name="Kuo A."/>
            <person name="Liang C."/>
            <person name="Lipzen A."/>
            <person name="Lutzoni F."/>
            <person name="Magnuson J."/>
            <person name="Mondo S."/>
            <person name="Nolan M."/>
            <person name="Ohm R."/>
            <person name="Pangilinan J."/>
            <person name="Park H.-J."/>
            <person name="Ramirez L."/>
            <person name="Alfaro M."/>
            <person name="Sun H."/>
            <person name="Tritt A."/>
            <person name="Yoshinaga Y."/>
            <person name="Zwiers L.-H."/>
            <person name="Turgeon B."/>
            <person name="Goodwin S."/>
            <person name="Spatafora J."/>
            <person name="Crous P."/>
            <person name="Grigoriev I."/>
        </authorList>
    </citation>
    <scope>NUCLEOTIDE SEQUENCE</scope>
    <source>
        <strain evidence="10">CBS 133067</strain>
    </source>
</reference>
<dbReference type="GO" id="GO:0032044">
    <property type="term" value="C:DSIF complex"/>
    <property type="evidence" value="ECO:0007669"/>
    <property type="project" value="TreeGrafter"/>
</dbReference>
<dbReference type="AlphaFoldDB" id="A0A9P4M5A9"/>
<evidence type="ECO:0000256" key="6">
    <source>
        <dbReference type="ARBA" id="ARBA00023242"/>
    </source>
</evidence>
<dbReference type="OrthoDB" id="248751at2759"/>
<dbReference type="GO" id="GO:0003746">
    <property type="term" value="F:translation elongation factor activity"/>
    <property type="evidence" value="ECO:0007669"/>
    <property type="project" value="UniProtKB-KW"/>
</dbReference>
<dbReference type="GO" id="GO:0140673">
    <property type="term" value="P:transcription elongation-coupled chromatin remodeling"/>
    <property type="evidence" value="ECO:0007669"/>
    <property type="project" value="InterPro"/>
</dbReference>
<evidence type="ECO:0000259" key="9">
    <source>
        <dbReference type="SMART" id="SM01389"/>
    </source>
</evidence>
<feature type="domain" description="Spt4/RpoE2 zinc finger" evidence="9">
    <location>
        <begin position="16"/>
        <end position="92"/>
    </location>
</feature>
<keyword evidence="11" id="KW-1185">Reference proteome</keyword>
<dbReference type="PIRSF" id="PIRSF025023">
    <property type="entry name" value="Spt4"/>
    <property type="match status" value="1"/>
</dbReference>
<comment type="caution">
    <text evidence="10">The sequence shown here is derived from an EMBL/GenBank/DDBJ whole genome shotgun (WGS) entry which is preliminary data.</text>
</comment>
<dbReference type="SUPFAM" id="SSF63393">
    <property type="entry name" value="RNA polymerase subunits"/>
    <property type="match status" value="1"/>
</dbReference>
<dbReference type="Pfam" id="PF06093">
    <property type="entry name" value="Spt4"/>
    <property type="match status" value="1"/>
</dbReference>
<keyword evidence="10" id="KW-0251">Elongation factor</keyword>
<keyword evidence="7" id="KW-0137">Centromere</keyword>
<dbReference type="InterPro" id="IPR038510">
    <property type="entry name" value="Spt4_sf"/>
</dbReference>
<dbReference type="SMART" id="SM01389">
    <property type="entry name" value="Spt4"/>
    <property type="match status" value="1"/>
</dbReference>
<evidence type="ECO:0000313" key="10">
    <source>
        <dbReference type="EMBL" id="KAF2097615.1"/>
    </source>
</evidence>
<dbReference type="Proteomes" id="UP000799772">
    <property type="component" value="Unassembled WGS sequence"/>
</dbReference>
<comment type="function">
    <text evidence="8">The SPT4-SPT5 complex mediates both activation and inhibition of transcription elongation, and plays a role in pre-mRNA processing. This complex seems to be important for the stability of the RNA polymerase II elongation machinery on the chromatin template but not for the inherent ability of this machinery to translocate down the gene.</text>
</comment>
<dbReference type="InterPro" id="IPR022800">
    <property type="entry name" value="Spt4/RpoE2_Znf"/>
</dbReference>
<dbReference type="InterPro" id="IPR009287">
    <property type="entry name" value="Spt4"/>
</dbReference>